<dbReference type="Gene3D" id="3.40.50.720">
    <property type="entry name" value="NAD(P)-binding Rossmann-like Domain"/>
    <property type="match status" value="1"/>
</dbReference>
<sequence length="309" mass="33888">MNQHHWSVDKIPSLQGKTIIVTGANSGLGQEAARVYATKGANVVLACRSTEKGEKTAAHILSMFPDANVEVMQLDLGSLESIHAFSEQFKSKYDQLDILMNNAGVMTTPYGKTEDGFEQQLGINHLGHFALTSLLFDHLKQSEHARIVNISSNAHKQGKLDFNNLMYEGGKGYSPMKAYSRSKLANLLFTYELQRRLEEAGLQIEVLAAHPGGANTNLARHVENKFAFKMLRGVLERITQSAYDGALPGIRAATDPHAKGGEYYGPSGKMEMTGDPVLVQPKTRALDVVDADLLWQESERLTGVSFPVS</sequence>
<reference evidence="3 4" key="1">
    <citation type="submission" date="2023-05" db="EMBL/GenBank/DDBJ databases">
        <title>Comparative genomics reveals the evidence of polycyclic aromatic hydrocarbons degradation in moderately halophilic genus Pontibacillus.</title>
        <authorList>
            <person name="Yang H."/>
            <person name="Qian Z."/>
        </authorList>
    </citation>
    <scope>NUCLEOTIDE SEQUENCE [LARGE SCALE GENOMIC DNA]</scope>
    <source>
        <strain evidence="4">HN14</strain>
    </source>
</reference>
<accession>A0ABY8V3N3</accession>
<evidence type="ECO:0000256" key="1">
    <source>
        <dbReference type="ARBA" id="ARBA00023002"/>
    </source>
</evidence>
<evidence type="ECO:0000256" key="2">
    <source>
        <dbReference type="RuleBase" id="RU000363"/>
    </source>
</evidence>
<keyword evidence="4" id="KW-1185">Reference proteome</keyword>
<dbReference type="InterPro" id="IPR002347">
    <property type="entry name" value="SDR_fam"/>
</dbReference>
<dbReference type="Pfam" id="PF00106">
    <property type="entry name" value="adh_short"/>
    <property type="match status" value="1"/>
</dbReference>
<keyword evidence="1" id="KW-0560">Oxidoreductase</keyword>
<dbReference type="PANTHER" id="PTHR43157:SF31">
    <property type="entry name" value="PHOSPHATIDYLINOSITOL-GLYCAN BIOSYNTHESIS CLASS F PROTEIN"/>
    <property type="match status" value="1"/>
</dbReference>
<dbReference type="CDD" id="cd05327">
    <property type="entry name" value="retinol-DH_like_SDR_c_like"/>
    <property type="match status" value="1"/>
</dbReference>
<organism evidence="3 4">
    <name type="scientific">Pontibacillus chungwhensis</name>
    <dbReference type="NCBI Taxonomy" id="265426"/>
    <lineage>
        <taxon>Bacteria</taxon>
        <taxon>Bacillati</taxon>
        <taxon>Bacillota</taxon>
        <taxon>Bacilli</taxon>
        <taxon>Bacillales</taxon>
        <taxon>Bacillaceae</taxon>
        <taxon>Pontibacillus</taxon>
    </lineage>
</organism>
<dbReference type="PRINTS" id="PR00080">
    <property type="entry name" value="SDRFAMILY"/>
</dbReference>
<protein>
    <submittedName>
        <fullName evidence="3">Oxidoreductase</fullName>
    </submittedName>
</protein>
<dbReference type="InterPro" id="IPR036291">
    <property type="entry name" value="NAD(P)-bd_dom_sf"/>
</dbReference>
<gene>
    <name evidence="3" type="ORF">QNI29_05970</name>
</gene>
<comment type="similarity">
    <text evidence="2">Belongs to the short-chain dehydrogenases/reductases (SDR) family.</text>
</comment>
<dbReference type="PANTHER" id="PTHR43157">
    <property type="entry name" value="PHOSPHATIDYLINOSITOL-GLYCAN BIOSYNTHESIS CLASS F PROTEIN-RELATED"/>
    <property type="match status" value="1"/>
</dbReference>
<dbReference type="Proteomes" id="UP001236652">
    <property type="component" value="Chromosome"/>
</dbReference>
<dbReference type="RefSeq" id="WP_231418179.1">
    <property type="nucleotide sequence ID" value="NZ_CP126446.1"/>
</dbReference>
<dbReference type="PRINTS" id="PR00081">
    <property type="entry name" value="GDHRDH"/>
</dbReference>
<proteinExistence type="inferred from homology"/>
<evidence type="ECO:0000313" key="3">
    <source>
        <dbReference type="EMBL" id="WIF99204.1"/>
    </source>
</evidence>
<dbReference type="NCBIfam" id="NF004846">
    <property type="entry name" value="PRK06197.1"/>
    <property type="match status" value="1"/>
</dbReference>
<evidence type="ECO:0000313" key="4">
    <source>
        <dbReference type="Proteomes" id="UP001236652"/>
    </source>
</evidence>
<dbReference type="EMBL" id="CP126446">
    <property type="protein sequence ID" value="WIF99204.1"/>
    <property type="molecule type" value="Genomic_DNA"/>
</dbReference>
<name>A0ABY8V3N3_9BACI</name>
<dbReference type="SUPFAM" id="SSF51735">
    <property type="entry name" value="NAD(P)-binding Rossmann-fold domains"/>
    <property type="match status" value="1"/>
</dbReference>